<keyword evidence="3" id="KW-1185">Reference proteome</keyword>
<protein>
    <submittedName>
        <fullName evidence="2">Uncharacterized protein</fullName>
    </submittedName>
</protein>
<dbReference type="EMBL" id="JAFCMP010000046">
    <property type="protein sequence ID" value="KAG5189768.1"/>
    <property type="molecule type" value="Genomic_DNA"/>
</dbReference>
<evidence type="ECO:0000256" key="1">
    <source>
        <dbReference type="SAM" id="MobiDB-lite"/>
    </source>
</evidence>
<feature type="region of interest" description="Disordered" evidence="1">
    <location>
        <begin position="1"/>
        <end position="21"/>
    </location>
</feature>
<reference evidence="2" key="1">
    <citation type="submission" date="2021-02" db="EMBL/GenBank/DDBJ databases">
        <title>First Annotated Genome of the Yellow-green Alga Tribonema minus.</title>
        <authorList>
            <person name="Mahan K.M."/>
        </authorList>
    </citation>
    <scope>NUCLEOTIDE SEQUENCE</scope>
    <source>
        <strain evidence="2">UTEX B ZZ1240</strain>
    </source>
</reference>
<sequence>MSRRRGGTAARQQQRRMHGTRCRRRGLVGTAATKRRAVFKHNAARYSQPMLLQQQLRERQEADEYAGHIIRCLLGFTDERDEDIASCMAPEELANFNFNSYDVLTRQGAAERNAVDGRRRQERQRLVLPQELWCW</sequence>
<evidence type="ECO:0000313" key="2">
    <source>
        <dbReference type="EMBL" id="KAG5189768.1"/>
    </source>
</evidence>
<comment type="caution">
    <text evidence="2">The sequence shown here is derived from an EMBL/GenBank/DDBJ whole genome shotgun (WGS) entry which is preliminary data.</text>
</comment>
<name>A0A835ZIW4_9STRA</name>
<accession>A0A835ZIW4</accession>
<dbReference type="AlphaFoldDB" id="A0A835ZIW4"/>
<evidence type="ECO:0000313" key="3">
    <source>
        <dbReference type="Proteomes" id="UP000664859"/>
    </source>
</evidence>
<organism evidence="2 3">
    <name type="scientific">Tribonema minus</name>
    <dbReference type="NCBI Taxonomy" id="303371"/>
    <lineage>
        <taxon>Eukaryota</taxon>
        <taxon>Sar</taxon>
        <taxon>Stramenopiles</taxon>
        <taxon>Ochrophyta</taxon>
        <taxon>PX clade</taxon>
        <taxon>Xanthophyceae</taxon>
        <taxon>Tribonematales</taxon>
        <taxon>Tribonemataceae</taxon>
        <taxon>Tribonema</taxon>
    </lineage>
</organism>
<gene>
    <name evidence="2" type="ORF">JKP88DRAFT_243267</name>
</gene>
<dbReference type="Proteomes" id="UP000664859">
    <property type="component" value="Unassembled WGS sequence"/>
</dbReference>
<proteinExistence type="predicted"/>